<keyword evidence="3" id="KW-1185">Reference proteome</keyword>
<evidence type="ECO:0000313" key="2">
    <source>
        <dbReference type="EnsemblFungi" id="CEF79400"/>
    </source>
</evidence>
<reference evidence="1 3" key="3">
    <citation type="journal article" date="2015" name="BMC Genomics">
        <title>The completed genome sequence of the pathogenic ascomycete fungus Fusarium graminearum.</title>
        <authorList>
            <person name="King R."/>
            <person name="Urban M."/>
            <person name="Hammond-Kosack M.C."/>
            <person name="Hassani-Pak K."/>
            <person name="Hammond-Kosack K.E."/>
        </authorList>
    </citation>
    <scope>NUCLEOTIDE SEQUENCE [LARGE SCALE GENOMIC DNA]</scope>
    <source>
        <strain evidence="3">ATCC MYA-4620 / CBS 123657 / FGSC 9075 / NRRL 31084 / PH-1</strain>
        <strain evidence="1">PH-1</strain>
    </source>
</reference>
<dbReference type="AlphaFoldDB" id="I1S5Z1"/>
<dbReference type="EnsemblFungi" id="CEF79400">
    <property type="protein sequence ID" value="CEF79400"/>
    <property type="gene ID" value="FGRRES_12262"/>
</dbReference>
<reference evidence="2 3" key="2">
    <citation type="journal article" date="2010" name="Nature">
        <title>Comparative genomics reveals mobile pathogenicity chromosomes in Fusarium.</title>
        <authorList>
            <person name="Ma L.J."/>
            <person name="van der Does H.C."/>
            <person name="Borkovich K.A."/>
            <person name="Coleman J.J."/>
            <person name="Daboussi M.J."/>
            <person name="Di Pietro A."/>
            <person name="Dufresne M."/>
            <person name="Freitag M."/>
            <person name="Grabherr M."/>
            <person name="Henrissat B."/>
            <person name="Houterman P.M."/>
            <person name="Kang S."/>
            <person name="Shim W.B."/>
            <person name="Woloshuk C."/>
            <person name="Xie X."/>
            <person name="Xu J.R."/>
            <person name="Antoniw J."/>
            <person name="Baker S.E."/>
            <person name="Bluhm B.H."/>
            <person name="Breakspear A."/>
            <person name="Brown D.W."/>
            <person name="Butchko R.A."/>
            <person name="Chapman S."/>
            <person name="Coulson R."/>
            <person name="Coutinho P.M."/>
            <person name="Danchin E.G."/>
            <person name="Diener A."/>
            <person name="Gale L.R."/>
            <person name="Gardiner D.M."/>
            <person name="Goff S."/>
            <person name="Hammond-Kosack K.E."/>
            <person name="Hilburn K."/>
            <person name="Hua-Van A."/>
            <person name="Jonkers W."/>
            <person name="Kazan K."/>
            <person name="Kodira C.D."/>
            <person name="Koehrsen M."/>
            <person name="Kumar L."/>
            <person name="Lee Y.H."/>
            <person name="Li L."/>
            <person name="Manners J.M."/>
            <person name="Miranda-Saavedra D."/>
            <person name="Mukherjee M."/>
            <person name="Park G."/>
            <person name="Park J."/>
            <person name="Park S.Y."/>
            <person name="Proctor R.H."/>
            <person name="Regev A."/>
            <person name="Ruiz-Roldan M.C."/>
            <person name="Sain D."/>
            <person name="Sakthikumar S."/>
            <person name="Sykes S."/>
            <person name="Schwartz D.C."/>
            <person name="Turgeon B.G."/>
            <person name="Wapinski I."/>
            <person name="Yoder O."/>
            <person name="Young S."/>
            <person name="Zeng Q."/>
            <person name="Zhou S."/>
            <person name="Galagan J."/>
            <person name="Cuomo C.A."/>
            <person name="Kistler H.C."/>
            <person name="Rep M."/>
        </authorList>
    </citation>
    <scope>GENOME REANNOTATION</scope>
    <source>
        <strain evidence="3">ATCC MYA-4620 / CBS 123657 / FGSC 9075 / NRRL 31084 / PH-1</strain>
        <strain evidence="2">PH-1 / ATCC MYA-4620 / FGSC 9075 / NRRL 31084</strain>
    </source>
</reference>
<gene>
    <name evidence="1" type="ORF">FGRAMPH1_01T15199</name>
</gene>
<evidence type="ECO:0000313" key="1">
    <source>
        <dbReference type="EMBL" id="CEF79400.1"/>
    </source>
</evidence>
<dbReference type="InParanoid" id="I1S5Z1"/>
<proteinExistence type="predicted"/>
<organism evidence="1 3">
    <name type="scientific">Gibberella zeae (strain ATCC MYA-4620 / CBS 123657 / FGSC 9075 / NRRL 31084 / PH-1)</name>
    <name type="common">Wheat head blight fungus</name>
    <name type="synonym">Fusarium graminearum</name>
    <dbReference type="NCBI Taxonomy" id="229533"/>
    <lineage>
        <taxon>Eukaryota</taxon>
        <taxon>Fungi</taxon>
        <taxon>Dikarya</taxon>
        <taxon>Ascomycota</taxon>
        <taxon>Pezizomycotina</taxon>
        <taxon>Sordariomycetes</taxon>
        <taxon>Hypocreomycetidae</taxon>
        <taxon>Hypocreales</taxon>
        <taxon>Nectriaceae</taxon>
        <taxon>Fusarium</taxon>
    </lineage>
</organism>
<name>I1S5Z1_GIBZE</name>
<protein>
    <submittedName>
        <fullName evidence="1">Chromosome 2, complete genome</fullName>
    </submittedName>
</protein>
<dbReference type="KEGG" id="fgr:FGSG_12262"/>
<dbReference type="RefSeq" id="XP_011321204.1">
    <property type="nucleotide sequence ID" value="XM_011322902.1"/>
</dbReference>
<dbReference type="HOGENOM" id="CLU_2264018_0_0_1"/>
<accession>I1S5Z1</accession>
<sequence length="103" mass="11573">MILLQSAGNLKRSPQDQVKINDLILQNIESGTTGSSAINCFWWVGGRCSSTKESLLDGRDVVDLHTKHYTARLGSKMVSFSQLWRIRKRLLLTASDRSPRPSE</sequence>
<accession>A0A098DLP3</accession>
<reference evidence="2" key="4">
    <citation type="submission" date="2017-01" db="UniProtKB">
        <authorList>
            <consortium name="EnsemblFungi"/>
        </authorList>
    </citation>
    <scope>IDENTIFICATION</scope>
    <source>
        <strain evidence="2">PH-1 / ATCC MYA-4620 / FGSC 9075 / NRRL 31084</strain>
    </source>
</reference>
<dbReference type="Proteomes" id="UP000070720">
    <property type="component" value="Chromosome 2"/>
</dbReference>
<reference evidence="2 3" key="1">
    <citation type="journal article" date="2007" name="Science">
        <title>The Fusarium graminearum genome reveals a link between localized polymorphism and pathogen specialization.</title>
        <authorList>
            <person name="Cuomo C.A."/>
            <person name="Gueldener U."/>
            <person name="Xu J.-R."/>
            <person name="Trail F."/>
            <person name="Turgeon B.G."/>
            <person name="Di Pietro A."/>
            <person name="Walton J.D."/>
            <person name="Ma L.-J."/>
            <person name="Baker S.E."/>
            <person name="Rep M."/>
            <person name="Adam G."/>
            <person name="Antoniw J."/>
            <person name="Baldwin T."/>
            <person name="Calvo S.E."/>
            <person name="Chang Y.-L."/>
            <person name="DeCaprio D."/>
            <person name="Gale L.R."/>
            <person name="Gnerre S."/>
            <person name="Goswami R.S."/>
            <person name="Hammond-Kosack K."/>
            <person name="Harris L.J."/>
            <person name="Hilburn K."/>
            <person name="Kennell J.C."/>
            <person name="Kroken S."/>
            <person name="Magnuson J.K."/>
            <person name="Mannhaupt G."/>
            <person name="Mauceli E.W."/>
            <person name="Mewes H.-W."/>
            <person name="Mitterbauer R."/>
            <person name="Muehlbauer G."/>
            <person name="Muensterkoetter M."/>
            <person name="Nelson D."/>
            <person name="O'Donnell K."/>
            <person name="Ouellet T."/>
            <person name="Qi W."/>
            <person name="Quesneville H."/>
            <person name="Roncero M.I.G."/>
            <person name="Seong K.-Y."/>
            <person name="Tetko I.V."/>
            <person name="Urban M."/>
            <person name="Waalwijk C."/>
            <person name="Ward T.J."/>
            <person name="Yao J."/>
            <person name="Birren B.W."/>
            <person name="Kistler H.C."/>
        </authorList>
    </citation>
    <scope>NUCLEOTIDE SEQUENCE [LARGE SCALE GENOMIC DNA]</scope>
    <source>
        <strain evidence="3">ATCC MYA-4620 / CBS 123657 / FGSC 9075 / NRRL 31084 / PH-1</strain>
        <strain evidence="2">PH-1 / ATCC MYA-4620 / FGSC 9075 / NRRL 31084</strain>
    </source>
</reference>
<evidence type="ECO:0000313" key="3">
    <source>
        <dbReference type="Proteomes" id="UP000070720"/>
    </source>
</evidence>
<dbReference type="EMBL" id="HG970333">
    <property type="protein sequence ID" value="CEF79400.1"/>
    <property type="molecule type" value="Genomic_DNA"/>
</dbReference>
<dbReference type="VEuPathDB" id="FungiDB:FGRAMPH1_01G15199"/>